<dbReference type="EMBL" id="OP882271">
    <property type="protein sequence ID" value="WAX22355.1"/>
    <property type="molecule type" value="Genomic_DNA"/>
</dbReference>
<keyword evidence="2" id="KW-1185">Reference proteome</keyword>
<dbReference type="Pfam" id="PF03237">
    <property type="entry name" value="Terminase_6N"/>
    <property type="match status" value="1"/>
</dbReference>
<dbReference type="InterPro" id="IPR027417">
    <property type="entry name" value="P-loop_NTPase"/>
</dbReference>
<reference evidence="1" key="1">
    <citation type="submission" date="2022-11" db="EMBL/GenBank/DDBJ databases">
        <authorList>
            <person name="Jaryenneh J.D."/>
            <person name="Schoeniger J.S."/>
            <person name="Mageeney C.M."/>
        </authorList>
    </citation>
    <scope>NUCLEOTIDE SEQUENCE</scope>
</reference>
<dbReference type="KEGG" id="vg:79413009"/>
<name>A0AAE9VDU3_9CAUD</name>
<dbReference type="Proteomes" id="UP001211688">
    <property type="component" value="Segment"/>
</dbReference>
<proteinExistence type="predicted"/>
<dbReference type="GeneID" id="79413009"/>
<organism evidence="1 2">
    <name type="scientific">Pseudomonas phage MiCath</name>
    <dbReference type="NCBI Taxonomy" id="3003729"/>
    <lineage>
        <taxon>Viruses</taxon>
        <taxon>Duplodnaviria</taxon>
        <taxon>Heunggongvirae</taxon>
        <taxon>Uroviricota</taxon>
        <taxon>Caudoviricetes</taxon>
        <taxon>Queuovirinae</taxon>
        <taxon>Micathvirus</taxon>
        <taxon>Micathvirus micath</taxon>
    </lineage>
</organism>
<sequence>MSKLLLERQMARWYKLKDHPVQLALVQAVENGIRFPVVPAGRRSGKTERAKRFVARQAMWYPNEKYFLAAPTYNQAKKIWWDDMKALTLSCLHVKAPSESDLKIFMPNGTEIHIIGLDQPQRIEGINWTGGVIDEIADVKSEALEANIMPALNTVNPMRPYYRAWCWFIGVPDGLNHYYDMAQYAQTSGDPDYGYFHWTSEEILPPDVIASAKRTMSPKQYNQEYKASFETANGRIYEDYGRDNHTNATILPHEPLYWTHDQNFTPLSSAIVVIRNGCPHFLDEIVLESAVSRQSAVEFVEKFKHHKNKIVYLYGDPAGKAGEKHGHKSDYTEIEEVLRLHKWRVERRVLPAHPAIKDRQNSVRAMIKNAAGDVRLFVNPVTAKWCHKGLGTVQFKKGSSFQEDQSNQYQHITTAIGYFIDVHWPLGRSKMRNGSTVGVQH</sequence>
<evidence type="ECO:0000313" key="1">
    <source>
        <dbReference type="EMBL" id="WAX22355.1"/>
    </source>
</evidence>
<protein>
    <submittedName>
        <fullName evidence="1">Terminase large subunit</fullName>
    </submittedName>
</protein>
<dbReference type="RefSeq" id="YP_010719772.1">
    <property type="nucleotide sequence ID" value="NC_072502.1"/>
</dbReference>
<dbReference type="Gene3D" id="3.40.50.300">
    <property type="entry name" value="P-loop containing nucleotide triphosphate hydrolases"/>
    <property type="match status" value="1"/>
</dbReference>
<accession>A0AAE9VDU3</accession>
<evidence type="ECO:0000313" key="2">
    <source>
        <dbReference type="Proteomes" id="UP001211688"/>
    </source>
</evidence>